<dbReference type="GO" id="GO:0012505">
    <property type="term" value="C:endomembrane system"/>
    <property type="evidence" value="ECO:0007669"/>
    <property type="project" value="UniProtKB-SubCell"/>
</dbReference>
<dbReference type="Proteomes" id="UP000294933">
    <property type="component" value="Unassembled WGS sequence"/>
</dbReference>
<dbReference type="OrthoDB" id="9989112at2759"/>
<dbReference type="PANTHER" id="PTHR47980">
    <property type="entry name" value="LD44762P"/>
    <property type="match status" value="1"/>
</dbReference>
<dbReference type="SUPFAM" id="SSF52540">
    <property type="entry name" value="P-loop containing nucleoside triphosphate hydrolases"/>
    <property type="match status" value="1"/>
</dbReference>
<dbReference type="AlphaFoldDB" id="A0A4Y7Q5R6"/>
<evidence type="ECO:0000256" key="3">
    <source>
        <dbReference type="ARBA" id="ARBA00023134"/>
    </source>
</evidence>
<dbReference type="STRING" id="50990.A0A4Y7Q5R6"/>
<evidence type="ECO:0000256" key="2">
    <source>
        <dbReference type="ARBA" id="ARBA00022741"/>
    </source>
</evidence>
<dbReference type="InterPro" id="IPR027417">
    <property type="entry name" value="P-loop_NTPase"/>
</dbReference>
<dbReference type="EMBL" id="ML170172">
    <property type="protein sequence ID" value="TDL22997.1"/>
    <property type="molecule type" value="Genomic_DNA"/>
</dbReference>
<evidence type="ECO:0000256" key="4">
    <source>
        <dbReference type="ARBA" id="ARBA00023288"/>
    </source>
</evidence>
<dbReference type="SMART" id="SM00173">
    <property type="entry name" value="RAS"/>
    <property type="match status" value="1"/>
</dbReference>
<dbReference type="InterPro" id="IPR050305">
    <property type="entry name" value="Small_GTPase_Rab"/>
</dbReference>
<comment type="subcellular location">
    <subcellularLocation>
        <location evidence="5">Endomembrane system</location>
        <topology evidence="5">Lipid-anchor</topology>
        <orientation evidence="5">Cytoplasmic side</orientation>
    </subcellularLocation>
</comment>
<dbReference type="Gene3D" id="3.40.50.300">
    <property type="entry name" value="P-loop containing nucleotide triphosphate hydrolases"/>
    <property type="match status" value="1"/>
</dbReference>
<keyword evidence="7" id="KW-1185">Reference proteome</keyword>
<dbReference type="PROSITE" id="PS51420">
    <property type="entry name" value="RHO"/>
    <property type="match status" value="1"/>
</dbReference>
<organism evidence="6 7">
    <name type="scientific">Rickenella mellea</name>
    <dbReference type="NCBI Taxonomy" id="50990"/>
    <lineage>
        <taxon>Eukaryota</taxon>
        <taxon>Fungi</taxon>
        <taxon>Dikarya</taxon>
        <taxon>Basidiomycota</taxon>
        <taxon>Agaricomycotina</taxon>
        <taxon>Agaricomycetes</taxon>
        <taxon>Hymenochaetales</taxon>
        <taxon>Rickenellaceae</taxon>
        <taxon>Rickenella</taxon>
    </lineage>
</organism>
<name>A0A4Y7Q5R6_9AGAM</name>
<dbReference type="InterPro" id="IPR005225">
    <property type="entry name" value="Small_GTP-bd"/>
</dbReference>
<comment type="similarity">
    <text evidence="1">Belongs to the small GTPase superfamily. Rab family.</text>
</comment>
<dbReference type="Pfam" id="PF00071">
    <property type="entry name" value="Ras"/>
    <property type="match status" value="1"/>
</dbReference>
<evidence type="ECO:0000256" key="5">
    <source>
        <dbReference type="ARBA" id="ARBA00046278"/>
    </source>
</evidence>
<proteinExistence type="inferred from homology"/>
<gene>
    <name evidence="6" type="ORF">BD410DRAFT_814688</name>
</gene>
<dbReference type="FunFam" id="3.40.50.300:FF:001447">
    <property type="entry name" value="Ras-related protein Rab-1B"/>
    <property type="match status" value="1"/>
</dbReference>
<dbReference type="PROSITE" id="PS51419">
    <property type="entry name" value="RAB"/>
    <property type="match status" value="1"/>
</dbReference>
<dbReference type="VEuPathDB" id="FungiDB:BD410DRAFT_814688"/>
<dbReference type="SMART" id="SM00176">
    <property type="entry name" value="RAN"/>
    <property type="match status" value="1"/>
</dbReference>
<dbReference type="PROSITE" id="PS51421">
    <property type="entry name" value="RAS"/>
    <property type="match status" value="1"/>
</dbReference>
<dbReference type="SMART" id="SM00174">
    <property type="entry name" value="RHO"/>
    <property type="match status" value="1"/>
</dbReference>
<sequence>MRPQRYNSYDVLIRVGVGKSALLLRFCDDEWTPSFTPTIGVDFKSRTFEIDDNRSLWDTAGQERYRAISNSYYRGAEGIILVYDVTNVESFNNISTWHSDIIKHAPEEVNLILVGNKCEGLEKPLVTEDQGRQLAEKLGIKFIQTSAKANLCVEEAFSTILRDIRKRLIDTGRFPFASGAPKTSTDDLHTESGKLDNRTNTTLTSCCT</sequence>
<dbReference type="GO" id="GO:0005525">
    <property type="term" value="F:GTP binding"/>
    <property type="evidence" value="ECO:0007669"/>
    <property type="project" value="UniProtKB-KW"/>
</dbReference>
<accession>A0A4Y7Q5R6</accession>
<protein>
    <submittedName>
        <fullName evidence="6">Ras-domain-containing protein</fullName>
    </submittedName>
</protein>
<dbReference type="NCBIfam" id="TIGR00231">
    <property type="entry name" value="small_GTP"/>
    <property type="match status" value="1"/>
</dbReference>
<keyword evidence="3" id="KW-0342">GTP-binding</keyword>
<keyword evidence="2" id="KW-0547">Nucleotide-binding</keyword>
<reference evidence="6 7" key="1">
    <citation type="submission" date="2018-06" db="EMBL/GenBank/DDBJ databases">
        <title>A transcriptomic atlas of mushroom development highlights an independent origin of complex multicellularity.</title>
        <authorList>
            <consortium name="DOE Joint Genome Institute"/>
            <person name="Krizsan K."/>
            <person name="Almasi E."/>
            <person name="Merenyi Z."/>
            <person name="Sahu N."/>
            <person name="Viragh M."/>
            <person name="Koszo T."/>
            <person name="Mondo S."/>
            <person name="Kiss B."/>
            <person name="Balint B."/>
            <person name="Kues U."/>
            <person name="Barry K."/>
            <person name="Hegedus J.C."/>
            <person name="Henrissat B."/>
            <person name="Johnson J."/>
            <person name="Lipzen A."/>
            <person name="Ohm R."/>
            <person name="Nagy I."/>
            <person name="Pangilinan J."/>
            <person name="Yan J."/>
            <person name="Xiong Y."/>
            <person name="Grigoriev I.V."/>
            <person name="Hibbett D.S."/>
            <person name="Nagy L.G."/>
        </authorList>
    </citation>
    <scope>NUCLEOTIDE SEQUENCE [LARGE SCALE GENOMIC DNA]</scope>
    <source>
        <strain evidence="6 7">SZMC22713</strain>
    </source>
</reference>
<evidence type="ECO:0000313" key="7">
    <source>
        <dbReference type="Proteomes" id="UP000294933"/>
    </source>
</evidence>
<evidence type="ECO:0000256" key="1">
    <source>
        <dbReference type="ARBA" id="ARBA00006270"/>
    </source>
</evidence>
<dbReference type="PRINTS" id="PR00449">
    <property type="entry name" value="RASTRNSFRMNG"/>
</dbReference>
<dbReference type="InterPro" id="IPR001806">
    <property type="entry name" value="Small_GTPase"/>
</dbReference>
<dbReference type="SMART" id="SM00175">
    <property type="entry name" value="RAB"/>
    <property type="match status" value="1"/>
</dbReference>
<dbReference type="GO" id="GO:0003924">
    <property type="term" value="F:GTPase activity"/>
    <property type="evidence" value="ECO:0007669"/>
    <property type="project" value="InterPro"/>
</dbReference>
<keyword evidence="4" id="KW-0449">Lipoprotein</keyword>
<evidence type="ECO:0000313" key="6">
    <source>
        <dbReference type="EMBL" id="TDL22997.1"/>
    </source>
</evidence>